<protein>
    <submittedName>
        <fullName evidence="2">OLC1v1001624C1</fullName>
    </submittedName>
</protein>
<dbReference type="PANTHER" id="PTHR37897:SF1">
    <property type="entry name" value="DUF3741 DOMAIN-CONTAINING PROTEIN"/>
    <property type="match status" value="1"/>
</dbReference>
<dbReference type="Proteomes" id="UP001161247">
    <property type="component" value="Chromosome 4"/>
</dbReference>
<dbReference type="Pfam" id="PF14383">
    <property type="entry name" value="VARLMGL"/>
    <property type="match status" value="1"/>
</dbReference>
<organism evidence="2 3">
    <name type="scientific">Oldenlandia corymbosa var. corymbosa</name>
    <dbReference type="NCBI Taxonomy" id="529605"/>
    <lineage>
        <taxon>Eukaryota</taxon>
        <taxon>Viridiplantae</taxon>
        <taxon>Streptophyta</taxon>
        <taxon>Embryophyta</taxon>
        <taxon>Tracheophyta</taxon>
        <taxon>Spermatophyta</taxon>
        <taxon>Magnoliopsida</taxon>
        <taxon>eudicotyledons</taxon>
        <taxon>Gunneridae</taxon>
        <taxon>Pentapetalae</taxon>
        <taxon>asterids</taxon>
        <taxon>lamiids</taxon>
        <taxon>Gentianales</taxon>
        <taxon>Rubiaceae</taxon>
        <taxon>Rubioideae</taxon>
        <taxon>Spermacoceae</taxon>
        <taxon>Hedyotis-Oldenlandia complex</taxon>
        <taxon>Oldenlandia</taxon>
    </lineage>
</organism>
<sequence>MKDLSLFLLKNYLGSKMRKGFKHFCNGPDSTSTLNQTHHQGMISGQAAAASSSLASVYSPFNLDIGERQPTLEEMILQLEMEEAASRRAKFLHDEENYGGEMEIRHRMSCVNSSDILRSARSALNQYPRFSLDGKDAMYRSSFRNNMSPVGGRNSGRGGIYGKGSDYGGHKFRGLPAVVAGERVVWCSPGVVAKLMGLEAIPIPVQKYSNGTSRRDHHLLGLNLRNPAGRTLHDDDGMTEKARLGFDRNDCRGGRMKAGGVAGASGSCSSSRVQGYSYMKPLRVDDHDFELRNEELGWRVRRFRLDDAP</sequence>
<evidence type="ECO:0000313" key="2">
    <source>
        <dbReference type="EMBL" id="CAI9103178.1"/>
    </source>
</evidence>
<reference evidence="2" key="1">
    <citation type="submission" date="2023-03" db="EMBL/GenBank/DDBJ databases">
        <authorList>
            <person name="Julca I."/>
        </authorList>
    </citation>
    <scope>NUCLEOTIDE SEQUENCE</scope>
</reference>
<dbReference type="AlphaFoldDB" id="A0AAV1D6F0"/>
<dbReference type="InterPro" id="IPR032795">
    <property type="entry name" value="DUF3741-assoc"/>
</dbReference>
<keyword evidence="3" id="KW-1185">Reference proteome</keyword>
<evidence type="ECO:0000313" key="3">
    <source>
        <dbReference type="Proteomes" id="UP001161247"/>
    </source>
</evidence>
<dbReference type="EMBL" id="OX459121">
    <property type="protein sequence ID" value="CAI9103178.1"/>
    <property type="molecule type" value="Genomic_DNA"/>
</dbReference>
<evidence type="ECO:0000259" key="1">
    <source>
        <dbReference type="Pfam" id="PF14383"/>
    </source>
</evidence>
<gene>
    <name evidence="2" type="ORF">OLC1_LOCUS12396</name>
</gene>
<accession>A0AAV1D6F0</accession>
<name>A0AAV1D6F0_OLDCO</name>
<proteinExistence type="predicted"/>
<dbReference type="PANTHER" id="PTHR37897">
    <property type="entry name" value="DNAK FAMILY PROTEIN"/>
    <property type="match status" value="1"/>
</dbReference>
<feature type="domain" description="DUF3741" evidence="1">
    <location>
        <begin position="186"/>
        <end position="202"/>
    </location>
</feature>